<dbReference type="VEuPathDB" id="FungiDB:BO71DRAFT_433627"/>
<feature type="compositionally biased region" description="Polar residues" evidence="1">
    <location>
        <begin position="99"/>
        <end position="113"/>
    </location>
</feature>
<dbReference type="EMBL" id="KZ825974">
    <property type="protein sequence ID" value="PYH90655.1"/>
    <property type="molecule type" value="Genomic_DNA"/>
</dbReference>
<proteinExistence type="predicted"/>
<dbReference type="Proteomes" id="UP000247810">
    <property type="component" value="Unassembled WGS sequence"/>
</dbReference>
<evidence type="ECO:0000313" key="4">
    <source>
        <dbReference type="Proteomes" id="UP000247810"/>
    </source>
</evidence>
<feature type="region of interest" description="Disordered" evidence="1">
    <location>
        <begin position="58"/>
        <end position="113"/>
    </location>
</feature>
<evidence type="ECO:0000256" key="1">
    <source>
        <dbReference type="SAM" id="MobiDB-lite"/>
    </source>
</evidence>
<evidence type="ECO:0000256" key="2">
    <source>
        <dbReference type="SAM" id="SignalP"/>
    </source>
</evidence>
<keyword evidence="4" id="KW-1185">Reference proteome</keyword>
<name>A0A319CZA7_9EURO</name>
<accession>A0A319CZA7</accession>
<feature type="signal peptide" evidence="2">
    <location>
        <begin position="1"/>
        <end position="15"/>
    </location>
</feature>
<protein>
    <submittedName>
        <fullName evidence="3">Uncharacterized protein</fullName>
    </submittedName>
</protein>
<feature type="chain" id="PRO_5016448658" evidence="2">
    <location>
        <begin position="16"/>
        <end position="113"/>
    </location>
</feature>
<gene>
    <name evidence="3" type="ORF">BO71DRAFT_433627</name>
</gene>
<keyword evidence="2" id="KW-0732">Signal</keyword>
<evidence type="ECO:0000313" key="3">
    <source>
        <dbReference type="EMBL" id="PYH90655.1"/>
    </source>
</evidence>
<reference evidence="3 4" key="1">
    <citation type="submission" date="2018-02" db="EMBL/GenBank/DDBJ databases">
        <title>The genomes of Aspergillus section Nigri reveals drivers in fungal speciation.</title>
        <authorList>
            <consortium name="DOE Joint Genome Institute"/>
            <person name="Vesth T.C."/>
            <person name="Nybo J."/>
            <person name="Theobald S."/>
            <person name="Brandl J."/>
            <person name="Frisvad J.C."/>
            <person name="Nielsen K.F."/>
            <person name="Lyhne E.K."/>
            <person name="Kogle M.E."/>
            <person name="Kuo A."/>
            <person name="Riley R."/>
            <person name="Clum A."/>
            <person name="Nolan M."/>
            <person name="Lipzen A."/>
            <person name="Salamov A."/>
            <person name="Henrissat B."/>
            <person name="Wiebenga A."/>
            <person name="De vries R.P."/>
            <person name="Grigoriev I.V."/>
            <person name="Mortensen U.H."/>
            <person name="Andersen M.R."/>
            <person name="Baker S.E."/>
        </authorList>
    </citation>
    <scope>NUCLEOTIDE SEQUENCE [LARGE SCALE GENOMIC DNA]</scope>
    <source>
        <strain evidence="3 4">CBS 707.79</strain>
    </source>
</reference>
<organism evidence="3 4">
    <name type="scientific">Aspergillus ellipticus CBS 707.79</name>
    <dbReference type="NCBI Taxonomy" id="1448320"/>
    <lineage>
        <taxon>Eukaryota</taxon>
        <taxon>Fungi</taxon>
        <taxon>Dikarya</taxon>
        <taxon>Ascomycota</taxon>
        <taxon>Pezizomycotina</taxon>
        <taxon>Eurotiomycetes</taxon>
        <taxon>Eurotiomycetidae</taxon>
        <taxon>Eurotiales</taxon>
        <taxon>Aspergillaceae</taxon>
        <taxon>Aspergillus</taxon>
        <taxon>Aspergillus subgen. Circumdati</taxon>
    </lineage>
</organism>
<sequence length="113" mass="11503">MLIVVTLSAATWVHSFLSSRTPSASTTAILGPLMMLCPIRPSGPAPVLIRPRRIGPSLARRAGDPAALTSAASAHVTPATPIPANQARAVAGQPPQLPACQTPNPTNQGPTDG</sequence>
<dbReference type="AlphaFoldDB" id="A0A319CZA7"/>